<dbReference type="EMBL" id="CAJNIZ010047771">
    <property type="protein sequence ID" value="CAE7775610.1"/>
    <property type="molecule type" value="Genomic_DNA"/>
</dbReference>
<proteinExistence type="predicted"/>
<dbReference type="OrthoDB" id="417851at2759"/>
<keyword evidence="3" id="KW-1185">Reference proteome</keyword>
<gene>
    <name evidence="2" type="ORF">SPIL2461_LOCUS22952</name>
</gene>
<feature type="non-terminal residue" evidence="2">
    <location>
        <position position="799"/>
    </location>
</feature>
<dbReference type="AlphaFoldDB" id="A0A812Y7N5"/>
<sequence length="799" mass="88508">VLVHSVSTLSEQTTPSWKNVSDTNFQVLNVNLEDLDLDGGELGGTIVWVGGVLLRWSANVFLAFFFLDGAGTDSEGPWFINTVELKAETTFAPSDYILVYAASARVRNLVTNKCSCLVLRAVHVTPMESYWQHHASKFAGKADRRGTIRRYLGAAEEASSKPGCRKQVRLARLICHVCGWVAKLELPVLCRDCGDLTPIHLLAKMLSTLEKPQSDARLEASLDTASSCVKKWSQQAEVVCSESFESIEALQHELSLALASDEDQADGSPAMAREFQRCMSQWHSLTLEERKVKVSAWALRLKALQEETSVSKLRRLILQLTAALAPPRLAAAESQVGRVDGTRIVSEELKVKVSQQAVQKTLLRSLALWRSLNLDVSEIEIARLRIKHLTNKFEEFHANFEFVASYSLWRRLRAFACGEQEIHATSAGDKQKKKCQRRRPAVLSDGRMYDPGPPRKKLRTIEHRPSEPKLLKCERCSHELISCWYFVHPKTSRASVLVPNTGHKPCNGQAGGGLRAFFKPADGLFAHPVVGSTSVSMANRALAEQTRPATRFIPDDSGALAISMFSAPVKKINTGFSARLLQFTDLDLDNDELGGTLSWTEHSQSYKVEYYHIFLATDDQGSNRLRLTNGNGPGIFQRSLLEEIPLIVWVPVTQHATHFCIFQVSFTDLDLDVLEFGGNLTWQQPSLDTSLITHYFVYFGLDSAGLDNHYNSSDLEPLGALSYVEMGEVPYGTNTFAVPAGTLRSSYSHFLVYSRSTLAEASTPAFLSFLGASLNASVTEVNFTDDAAGLKSDRSLKPS</sequence>
<feature type="region of interest" description="Disordered" evidence="1">
    <location>
        <begin position="426"/>
        <end position="457"/>
    </location>
</feature>
<comment type="caution">
    <text evidence="2">The sequence shown here is derived from an EMBL/GenBank/DDBJ whole genome shotgun (WGS) entry which is preliminary data.</text>
</comment>
<organism evidence="2 3">
    <name type="scientific">Symbiodinium pilosum</name>
    <name type="common">Dinoflagellate</name>
    <dbReference type="NCBI Taxonomy" id="2952"/>
    <lineage>
        <taxon>Eukaryota</taxon>
        <taxon>Sar</taxon>
        <taxon>Alveolata</taxon>
        <taxon>Dinophyceae</taxon>
        <taxon>Suessiales</taxon>
        <taxon>Symbiodiniaceae</taxon>
        <taxon>Symbiodinium</taxon>
    </lineage>
</organism>
<reference evidence="2" key="1">
    <citation type="submission" date="2021-02" db="EMBL/GenBank/DDBJ databases">
        <authorList>
            <person name="Dougan E. K."/>
            <person name="Rhodes N."/>
            <person name="Thang M."/>
            <person name="Chan C."/>
        </authorList>
    </citation>
    <scope>NUCLEOTIDE SEQUENCE</scope>
</reference>
<evidence type="ECO:0000313" key="2">
    <source>
        <dbReference type="EMBL" id="CAE7775610.1"/>
    </source>
</evidence>
<evidence type="ECO:0000313" key="3">
    <source>
        <dbReference type="Proteomes" id="UP000649617"/>
    </source>
</evidence>
<accession>A0A812Y7N5</accession>
<protein>
    <submittedName>
        <fullName evidence="2">Uncharacterized protein</fullName>
    </submittedName>
</protein>
<dbReference type="Proteomes" id="UP000649617">
    <property type="component" value="Unassembled WGS sequence"/>
</dbReference>
<feature type="compositionally biased region" description="Basic residues" evidence="1">
    <location>
        <begin position="431"/>
        <end position="440"/>
    </location>
</feature>
<name>A0A812Y7N5_SYMPI</name>
<evidence type="ECO:0000256" key="1">
    <source>
        <dbReference type="SAM" id="MobiDB-lite"/>
    </source>
</evidence>